<dbReference type="EMBL" id="UINC01005829">
    <property type="protein sequence ID" value="SVA23800.1"/>
    <property type="molecule type" value="Genomic_DNA"/>
</dbReference>
<sequence length="41" mass="4658">MPNALTLKIISRYFNSSPNKGRHIYWFGNSSAKCLVNTVTQ</sequence>
<reference evidence="1" key="1">
    <citation type="submission" date="2018-05" db="EMBL/GenBank/DDBJ databases">
        <authorList>
            <person name="Lanie J.A."/>
            <person name="Ng W.-L."/>
            <person name="Kazmierczak K.M."/>
            <person name="Andrzejewski T.M."/>
            <person name="Davidsen T.M."/>
            <person name="Wayne K.J."/>
            <person name="Tettelin H."/>
            <person name="Glass J.I."/>
            <person name="Rusch D."/>
            <person name="Podicherti R."/>
            <person name="Tsui H.-C.T."/>
            <person name="Winkler M.E."/>
        </authorList>
    </citation>
    <scope>NUCLEOTIDE SEQUENCE</scope>
</reference>
<proteinExistence type="predicted"/>
<gene>
    <name evidence="1" type="ORF">METZ01_LOCUS76654</name>
</gene>
<dbReference type="AlphaFoldDB" id="A0A381U6C9"/>
<name>A0A381U6C9_9ZZZZ</name>
<accession>A0A381U6C9</accession>
<protein>
    <submittedName>
        <fullName evidence="1">Uncharacterized protein</fullName>
    </submittedName>
</protein>
<organism evidence="1">
    <name type="scientific">marine metagenome</name>
    <dbReference type="NCBI Taxonomy" id="408172"/>
    <lineage>
        <taxon>unclassified sequences</taxon>
        <taxon>metagenomes</taxon>
        <taxon>ecological metagenomes</taxon>
    </lineage>
</organism>
<evidence type="ECO:0000313" key="1">
    <source>
        <dbReference type="EMBL" id="SVA23800.1"/>
    </source>
</evidence>